<keyword evidence="2" id="KW-0963">Cytoplasm</keyword>
<dbReference type="RefSeq" id="WP_057942722.1">
    <property type="nucleotide sequence ID" value="NZ_CP011131.1"/>
</dbReference>
<dbReference type="Proteomes" id="UP000829194">
    <property type="component" value="Chromosome"/>
</dbReference>
<dbReference type="PROSITE" id="PS01319">
    <property type="entry name" value="RBFA"/>
    <property type="match status" value="1"/>
</dbReference>
<dbReference type="EMBL" id="CP093547">
    <property type="protein sequence ID" value="UNP31598.1"/>
    <property type="molecule type" value="Genomic_DNA"/>
</dbReference>
<dbReference type="SUPFAM" id="SSF89919">
    <property type="entry name" value="Ribosome-binding factor A, RbfA"/>
    <property type="match status" value="1"/>
</dbReference>
<comment type="function">
    <text evidence="2">One of several proteins that assist in the late maturation steps of the functional core of the 30S ribosomal subunit. Associates with free 30S ribosomal subunits (but not with 30S subunits that are part of 70S ribosomes or polysomes). Required for efficient processing of 16S rRNA. May interact with the 5'-terminal helix region of 16S rRNA.</text>
</comment>
<keyword evidence="1 2" id="KW-0690">Ribosome biogenesis</keyword>
<feature type="compositionally biased region" description="Basic and acidic residues" evidence="3">
    <location>
        <begin position="106"/>
        <end position="123"/>
    </location>
</feature>
<comment type="subunit">
    <text evidence="2">Monomer. Binds 30S ribosomal subunits, but not 50S ribosomal subunits or 70S ribosomes.</text>
</comment>
<dbReference type="PANTHER" id="PTHR33515:SF1">
    <property type="entry name" value="RIBOSOME-BINDING FACTOR A, CHLOROPLASTIC-RELATED"/>
    <property type="match status" value="1"/>
</dbReference>
<evidence type="ECO:0000256" key="1">
    <source>
        <dbReference type="ARBA" id="ARBA00022517"/>
    </source>
</evidence>
<dbReference type="PANTHER" id="PTHR33515">
    <property type="entry name" value="RIBOSOME-BINDING FACTOR A, CHLOROPLASTIC-RELATED"/>
    <property type="match status" value="1"/>
</dbReference>
<gene>
    <name evidence="2 4" type="primary">rbfA</name>
    <name evidence="4" type="ORF">MOV92_10275</name>
</gene>
<proteinExistence type="inferred from homology"/>
<dbReference type="InterPro" id="IPR015946">
    <property type="entry name" value="KH_dom-like_a/b"/>
</dbReference>
<evidence type="ECO:0000313" key="4">
    <source>
        <dbReference type="EMBL" id="UNP31598.1"/>
    </source>
</evidence>
<dbReference type="NCBIfam" id="TIGR00082">
    <property type="entry name" value="rbfA"/>
    <property type="match status" value="1"/>
</dbReference>
<feature type="region of interest" description="Disordered" evidence="3">
    <location>
        <begin position="106"/>
        <end position="135"/>
    </location>
</feature>
<sequence>MPSSKSFHRTDRVSAQLRRELGKIVHEAVREHGLPSVSVSDVEVSRDLAHAKVFVTALQPERSLEAVKDLKELAPNLRYQLGKAMKLRHVPELHFHYDDSVDRGESIDNLLRDHPDLETRADEGGSEDGEGGKPE</sequence>
<keyword evidence="5" id="KW-1185">Reference proteome</keyword>
<reference evidence="4 5" key="1">
    <citation type="submission" date="2022-03" db="EMBL/GenBank/DDBJ databases">
        <title>Complete genome sequence of Lysobacter capsici VKM B-2533 and Lysobacter gummosus 10.1.1, promising sources of lytic agents.</title>
        <authorList>
            <person name="Tarlachkov S.V."/>
            <person name="Kudryakova I.V."/>
            <person name="Afoshin A.S."/>
            <person name="Leontyevskaya E.A."/>
            <person name="Leontyevskaya N.V."/>
        </authorList>
    </citation>
    <scope>NUCLEOTIDE SEQUENCE [LARGE SCALE GENOMIC DNA]</scope>
    <source>
        <strain evidence="4 5">10.1.1</strain>
    </source>
</reference>
<evidence type="ECO:0000313" key="5">
    <source>
        <dbReference type="Proteomes" id="UP000829194"/>
    </source>
</evidence>
<name>A0ABY3XJ03_9GAMM</name>
<comment type="similarity">
    <text evidence="2">Belongs to the RbfA family.</text>
</comment>
<dbReference type="InterPro" id="IPR020053">
    <property type="entry name" value="Ribosome-bd_factorA_CS"/>
</dbReference>
<dbReference type="InterPro" id="IPR000238">
    <property type="entry name" value="RbfA"/>
</dbReference>
<evidence type="ECO:0000256" key="3">
    <source>
        <dbReference type="SAM" id="MobiDB-lite"/>
    </source>
</evidence>
<dbReference type="Pfam" id="PF02033">
    <property type="entry name" value="RBFA"/>
    <property type="match status" value="1"/>
</dbReference>
<dbReference type="Gene3D" id="3.30.300.20">
    <property type="match status" value="1"/>
</dbReference>
<organism evidence="4 5">
    <name type="scientific">Lysobacter gummosus</name>
    <dbReference type="NCBI Taxonomy" id="262324"/>
    <lineage>
        <taxon>Bacteria</taxon>
        <taxon>Pseudomonadati</taxon>
        <taxon>Pseudomonadota</taxon>
        <taxon>Gammaproteobacteria</taxon>
        <taxon>Lysobacterales</taxon>
        <taxon>Lysobacteraceae</taxon>
        <taxon>Lysobacter</taxon>
    </lineage>
</organism>
<dbReference type="HAMAP" id="MF_00003">
    <property type="entry name" value="RbfA"/>
    <property type="match status" value="1"/>
</dbReference>
<dbReference type="InterPro" id="IPR023799">
    <property type="entry name" value="RbfA_dom_sf"/>
</dbReference>
<evidence type="ECO:0000256" key="2">
    <source>
        <dbReference type="HAMAP-Rule" id="MF_00003"/>
    </source>
</evidence>
<accession>A0ABY3XJ03</accession>
<comment type="subcellular location">
    <subcellularLocation>
        <location evidence="2">Cytoplasm</location>
    </subcellularLocation>
</comment>
<protein>
    <recommendedName>
        <fullName evidence="2">Ribosome-binding factor A</fullName>
    </recommendedName>
</protein>